<keyword evidence="3" id="KW-1185">Reference proteome</keyword>
<dbReference type="EMBL" id="AZBU02000005">
    <property type="protein sequence ID" value="TKR78370.1"/>
    <property type="molecule type" value="Genomic_DNA"/>
</dbReference>
<proteinExistence type="predicted"/>
<organism evidence="2 3">
    <name type="scientific">Steinernema carpocapsae</name>
    <name type="common">Entomopathogenic nematode</name>
    <dbReference type="NCBI Taxonomy" id="34508"/>
    <lineage>
        <taxon>Eukaryota</taxon>
        <taxon>Metazoa</taxon>
        <taxon>Ecdysozoa</taxon>
        <taxon>Nematoda</taxon>
        <taxon>Chromadorea</taxon>
        <taxon>Rhabditida</taxon>
        <taxon>Tylenchina</taxon>
        <taxon>Panagrolaimomorpha</taxon>
        <taxon>Strongyloidoidea</taxon>
        <taxon>Steinernematidae</taxon>
        <taxon>Steinernema</taxon>
    </lineage>
</organism>
<dbReference type="AlphaFoldDB" id="A0A4U5N7V4"/>
<feature type="region of interest" description="Disordered" evidence="1">
    <location>
        <begin position="42"/>
        <end position="66"/>
    </location>
</feature>
<protein>
    <submittedName>
        <fullName evidence="2">Uncharacterized protein</fullName>
    </submittedName>
</protein>
<name>A0A4U5N7V4_STECR</name>
<evidence type="ECO:0000313" key="2">
    <source>
        <dbReference type="EMBL" id="TKR78370.1"/>
    </source>
</evidence>
<accession>A0A4U5N7V4</accession>
<reference evidence="2 3" key="1">
    <citation type="journal article" date="2015" name="Genome Biol.">
        <title>Comparative genomics of Steinernema reveals deeply conserved gene regulatory networks.</title>
        <authorList>
            <person name="Dillman A.R."/>
            <person name="Macchietto M."/>
            <person name="Porter C.F."/>
            <person name="Rogers A."/>
            <person name="Williams B."/>
            <person name="Antoshechkin I."/>
            <person name="Lee M.M."/>
            <person name="Goodwin Z."/>
            <person name="Lu X."/>
            <person name="Lewis E.E."/>
            <person name="Goodrich-Blair H."/>
            <person name="Stock S.P."/>
            <person name="Adams B.J."/>
            <person name="Sternberg P.W."/>
            <person name="Mortazavi A."/>
        </authorList>
    </citation>
    <scope>NUCLEOTIDE SEQUENCE [LARGE SCALE GENOMIC DNA]</scope>
    <source>
        <strain evidence="2 3">ALL</strain>
    </source>
</reference>
<gene>
    <name evidence="2" type="ORF">L596_019180</name>
</gene>
<sequence>MLLFRECVRAQSSFSTASTIAFILSRLKSFSDLRALFISGDETQSSVSSEPRSRSEEPSSVEYYQN</sequence>
<comment type="caution">
    <text evidence="2">The sequence shown here is derived from an EMBL/GenBank/DDBJ whole genome shotgun (WGS) entry which is preliminary data.</text>
</comment>
<reference evidence="2 3" key="2">
    <citation type="journal article" date="2019" name="G3 (Bethesda)">
        <title>Hybrid Assembly of the Genome of the Entomopathogenic Nematode Steinernema carpocapsae Identifies the X-Chromosome.</title>
        <authorList>
            <person name="Serra L."/>
            <person name="Macchietto M."/>
            <person name="Macias-Munoz A."/>
            <person name="McGill C.J."/>
            <person name="Rodriguez I.M."/>
            <person name="Rodriguez B."/>
            <person name="Murad R."/>
            <person name="Mortazavi A."/>
        </authorList>
    </citation>
    <scope>NUCLEOTIDE SEQUENCE [LARGE SCALE GENOMIC DNA]</scope>
    <source>
        <strain evidence="2 3">ALL</strain>
    </source>
</reference>
<evidence type="ECO:0000313" key="3">
    <source>
        <dbReference type="Proteomes" id="UP000298663"/>
    </source>
</evidence>
<evidence type="ECO:0000256" key="1">
    <source>
        <dbReference type="SAM" id="MobiDB-lite"/>
    </source>
</evidence>
<dbReference type="Proteomes" id="UP000298663">
    <property type="component" value="Unassembled WGS sequence"/>
</dbReference>